<dbReference type="PROSITE" id="PS50994">
    <property type="entry name" value="INTEGRASE"/>
    <property type="match status" value="1"/>
</dbReference>
<evidence type="ECO:0000256" key="6">
    <source>
        <dbReference type="ARBA" id="ARBA00022918"/>
    </source>
</evidence>
<dbReference type="STRING" id="333673.A0A3M0IVA2"/>
<dbReference type="InterPro" id="IPR002156">
    <property type="entry name" value="RNaseH_domain"/>
</dbReference>
<dbReference type="OrthoDB" id="9906983at2759"/>
<dbReference type="InterPro" id="IPR011009">
    <property type="entry name" value="Kinase-like_dom_sf"/>
</dbReference>
<dbReference type="Gene3D" id="2.30.30.850">
    <property type="match status" value="1"/>
</dbReference>
<keyword evidence="6" id="KW-0695">RNA-directed DNA polymerase</keyword>
<comment type="caution">
    <text evidence="10">The sequence shown here is derived from an EMBL/GenBank/DDBJ whole genome shotgun (WGS) entry which is preliminary data.</text>
</comment>
<dbReference type="Gene3D" id="3.30.420.10">
    <property type="entry name" value="Ribonuclease H-like superfamily/Ribonuclease H"/>
    <property type="match status" value="2"/>
</dbReference>
<keyword evidence="4" id="KW-0255">Endonuclease</keyword>
<protein>
    <submittedName>
        <fullName evidence="10">Uncharacterized protein</fullName>
    </submittedName>
</protein>
<feature type="domain" description="Integrase catalytic" evidence="9">
    <location>
        <begin position="320"/>
        <end position="476"/>
    </location>
</feature>
<evidence type="ECO:0000256" key="1">
    <source>
        <dbReference type="ARBA" id="ARBA00022679"/>
    </source>
</evidence>
<evidence type="ECO:0000313" key="10">
    <source>
        <dbReference type="EMBL" id="RMB92737.1"/>
    </source>
</evidence>
<evidence type="ECO:0000259" key="9">
    <source>
        <dbReference type="PROSITE" id="PS50994"/>
    </source>
</evidence>
<dbReference type="GO" id="GO:0003964">
    <property type="term" value="F:RNA-directed DNA polymerase activity"/>
    <property type="evidence" value="ECO:0007669"/>
    <property type="project" value="UniProtKB-KW"/>
</dbReference>
<evidence type="ECO:0000256" key="2">
    <source>
        <dbReference type="ARBA" id="ARBA00022695"/>
    </source>
</evidence>
<accession>A0A3M0IVA2</accession>
<dbReference type="PANTHER" id="PTHR41694">
    <property type="entry name" value="ENDOGENOUS RETROVIRUS GROUP K MEMBER POL PROTEIN"/>
    <property type="match status" value="1"/>
</dbReference>
<dbReference type="InterPro" id="IPR012337">
    <property type="entry name" value="RNaseH-like_sf"/>
</dbReference>
<feature type="region of interest" description="Disordered" evidence="7">
    <location>
        <begin position="707"/>
        <end position="736"/>
    </location>
</feature>
<name>A0A3M0IVA2_HIRRU</name>
<dbReference type="InterPro" id="IPR036397">
    <property type="entry name" value="RNaseH_sf"/>
</dbReference>
<keyword evidence="3" id="KW-0540">Nuclease</keyword>
<organism evidence="10 11">
    <name type="scientific">Hirundo rustica rustica</name>
    <dbReference type="NCBI Taxonomy" id="333673"/>
    <lineage>
        <taxon>Eukaryota</taxon>
        <taxon>Metazoa</taxon>
        <taxon>Chordata</taxon>
        <taxon>Craniata</taxon>
        <taxon>Vertebrata</taxon>
        <taxon>Euteleostomi</taxon>
        <taxon>Archelosauria</taxon>
        <taxon>Archosauria</taxon>
        <taxon>Dinosauria</taxon>
        <taxon>Saurischia</taxon>
        <taxon>Theropoda</taxon>
        <taxon>Coelurosauria</taxon>
        <taxon>Aves</taxon>
        <taxon>Neognathae</taxon>
        <taxon>Neoaves</taxon>
        <taxon>Telluraves</taxon>
        <taxon>Australaves</taxon>
        <taxon>Passeriformes</taxon>
        <taxon>Sylvioidea</taxon>
        <taxon>Hirundinidae</taxon>
        <taxon>Hirundo</taxon>
    </lineage>
</organism>
<evidence type="ECO:0000256" key="5">
    <source>
        <dbReference type="ARBA" id="ARBA00022801"/>
    </source>
</evidence>
<feature type="compositionally biased region" description="Basic and acidic residues" evidence="7">
    <location>
        <begin position="773"/>
        <end position="785"/>
    </location>
</feature>
<dbReference type="Proteomes" id="UP000269221">
    <property type="component" value="Unassembled WGS sequence"/>
</dbReference>
<feature type="region of interest" description="Disordered" evidence="7">
    <location>
        <begin position="766"/>
        <end position="835"/>
    </location>
</feature>
<dbReference type="PROSITE" id="PS50879">
    <property type="entry name" value="RNASE_H_1"/>
    <property type="match status" value="1"/>
</dbReference>
<keyword evidence="5" id="KW-0378">Hydrolase</keyword>
<keyword evidence="11" id="KW-1185">Reference proteome</keyword>
<evidence type="ECO:0000256" key="4">
    <source>
        <dbReference type="ARBA" id="ARBA00022759"/>
    </source>
</evidence>
<dbReference type="GO" id="GO:0004523">
    <property type="term" value="F:RNA-DNA hybrid ribonuclease activity"/>
    <property type="evidence" value="ECO:0007669"/>
    <property type="project" value="InterPro"/>
</dbReference>
<dbReference type="SUPFAM" id="SSF53098">
    <property type="entry name" value="Ribonuclease H-like"/>
    <property type="match status" value="2"/>
</dbReference>
<gene>
    <name evidence="10" type="ORF">DUI87_30884</name>
</gene>
<feature type="domain" description="RNase H type-1" evidence="8">
    <location>
        <begin position="51"/>
        <end position="202"/>
    </location>
</feature>
<evidence type="ECO:0000256" key="3">
    <source>
        <dbReference type="ARBA" id="ARBA00022722"/>
    </source>
</evidence>
<dbReference type="SUPFAM" id="SSF56112">
    <property type="entry name" value="Protein kinase-like (PK-like)"/>
    <property type="match status" value="1"/>
</dbReference>
<evidence type="ECO:0000256" key="7">
    <source>
        <dbReference type="SAM" id="MobiDB-lite"/>
    </source>
</evidence>
<dbReference type="Pfam" id="PF00075">
    <property type="entry name" value="RNase_H"/>
    <property type="match status" value="1"/>
</dbReference>
<dbReference type="EMBL" id="QRBI01000219">
    <property type="protein sequence ID" value="RMB92737.1"/>
    <property type="molecule type" value="Genomic_DNA"/>
</dbReference>
<dbReference type="Pfam" id="PF00665">
    <property type="entry name" value="rve"/>
    <property type="match status" value="1"/>
</dbReference>
<dbReference type="GO" id="GO:0015074">
    <property type="term" value="P:DNA integration"/>
    <property type="evidence" value="ECO:0007669"/>
    <property type="project" value="InterPro"/>
</dbReference>
<dbReference type="InterPro" id="IPR001584">
    <property type="entry name" value="Integrase_cat-core"/>
</dbReference>
<dbReference type="Gene3D" id="1.10.340.70">
    <property type="match status" value="1"/>
</dbReference>
<proteinExistence type="predicted"/>
<sequence length="835" mass="93589">MNSDNLELTISRSLNPAQFLSGEPLLETEHDCLELVDFQTKTREDLDDIPSPYGKKLFTDGSSRVIEGKRISGYAVVEAVEGRDLQITEKRKLPSNWSAQCCEVYALKRGLDLLEGNQGTIYTDSKYAFGIVHTFGKIWEECGYLNLKGKNLVHKELIRLVKESLFKPIEVAVVHVKGHQKGNALEIRGNQLAERTAKEAALDLGEPIKIFKLTEPSDRREEKEKPIFNEKELNIYQGKQGEWLTPDGHKFLNKALARKVLTEIHELTHWGVQGVCDHFLRENLCFGIYELEKSITQGCVTCQKVDQKIMRKTTPGGRELALRPFQNIQIDFTEMPPTQRYKHLLVIIDHLTRWVEAFPTRKETADVVVKILLEQIILRYGLVNIDSDRGPHFVIQILHKVIEALGIKWRLHTLWHPQSSGRVERVNKPLKNVLTKLIEEIQMNWLKCLPLALLQIRTRPRSDTGVSPYEMMFGLPFLITPYSTGNYLEGAEITQKYLRTIGKNLESLRRKGFCPEIPSLDSNVLQISPGDWVLIKSWNSTPLTPKFEGPFQVLLTSYTTVRTQEKGWTHITRVKGPVPPPNTGPDLAETSTSLPEWVAIPNSSNLKVQLLTATKGAPELRRPKFLSPLLRDFLSCCLQRDEARRCSAKELLQSTEATALSALAPSAPGEEAKEEPKEGNYCLIPAVVTAQLEYSKPGSVQHLVEQPDVEHSGDVSAAVTPTSAGAESGAHESLSPSADEPLFLNAAEHMHTEVVKEAVLVAQRPLEEPEDPCEQKQSGDEEMGAKARAAGGREPCLCPTQPQSRWPGSPGHSPVHGSLSRRDREPRTYCAQSNC</sequence>
<dbReference type="PANTHER" id="PTHR41694:SF5">
    <property type="entry name" value="RIBONUCLEASE H"/>
    <property type="match status" value="1"/>
</dbReference>
<dbReference type="GO" id="GO:0003676">
    <property type="term" value="F:nucleic acid binding"/>
    <property type="evidence" value="ECO:0007669"/>
    <property type="project" value="InterPro"/>
</dbReference>
<reference evidence="10 11" key="1">
    <citation type="submission" date="2018-07" db="EMBL/GenBank/DDBJ databases">
        <title>A high quality draft genome assembly of the barn swallow (H. rustica rustica).</title>
        <authorList>
            <person name="Formenti G."/>
            <person name="Chiara M."/>
            <person name="Poveda L."/>
            <person name="Francoijs K.-J."/>
            <person name="Bonisoli-Alquati A."/>
            <person name="Canova L."/>
            <person name="Gianfranceschi L."/>
            <person name="Horner D.S."/>
            <person name="Saino N."/>
        </authorList>
    </citation>
    <scope>NUCLEOTIDE SEQUENCE [LARGE SCALE GENOMIC DNA]</scope>
    <source>
        <strain evidence="10">Chelidonia</strain>
        <tissue evidence="10">Blood</tissue>
    </source>
</reference>
<keyword evidence="1" id="KW-0808">Transferase</keyword>
<evidence type="ECO:0000313" key="11">
    <source>
        <dbReference type="Proteomes" id="UP000269221"/>
    </source>
</evidence>
<keyword evidence="2" id="KW-0548">Nucleotidyltransferase</keyword>
<evidence type="ECO:0000259" key="8">
    <source>
        <dbReference type="PROSITE" id="PS50879"/>
    </source>
</evidence>
<dbReference type="AlphaFoldDB" id="A0A3M0IVA2"/>